<feature type="transmembrane region" description="Helical" evidence="1">
    <location>
        <begin position="7"/>
        <end position="25"/>
    </location>
</feature>
<gene>
    <name evidence="2" type="ORF">ACFO8M_26480</name>
</gene>
<keyword evidence="3" id="KW-1185">Reference proteome</keyword>
<dbReference type="EMBL" id="JBHRWO010000023">
    <property type="protein sequence ID" value="MFC3496042.1"/>
    <property type="molecule type" value="Genomic_DNA"/>
</dbReference>
<accession>A0ABV7Q891</accession>
<sequence length="262" mass="28100">MFKALNLLVIAAVGVCAVMFVLTGLNSEGPTAWVNGWMIGGIIALSILPFSATIGRAIEPLRQMRGLVPKGFEGAPIAMGTIVSANRTGLTINDQPQLEILFDVETMDGQSFRGVAKAIIDLTELAAVVPGAILPVRYRPGSTDGRVAIAADAPQEELQAVLDRVRVAKGLVTPRQLEISEQGIEAKAVVLALNPTGEIRGDRAVMDLRLRITRPDQTQFDLDQQKPIDASAVPQVQPGMVVRVRYLPHDESEVVIITALNP</sequence>
<proteinExistence type="predicted"/>
<evidence type="ECO:0000256" key="1">
    <source>
        <dbReference type="SAM" id="Phobius"/>
    </source>
</evidence>
<dbReference type="RefSeq" id="WP_387981073.1">
    <property type="nucleotide sequence ID" value="NZ_JBHRWO010000023.1"/>
</dbReference>
<feature type="transmembrane region" description="Helical" evidence="1">
    <location>
        <begin position="37"/>
        <end position="58"/>
    </location>
</feature>
<organism evidence="2 3">
    <name type="scientific">Glycomyces rhizosphaerae</name>
    <dbReference type="NCBI Taxonomy" id="2054422"/>
    <lineage>
        <taxon>Bacteria</taxon>
        <taxon>Bacillati</taxon>
        <taxon>Actinomycetota</taxon>
        <taxon>Actinomycetes</taxon>
        <taxon>Glycomycetales</taxon>
        <taxon>Glycomycetaceae</taxon>
        <taxon>Glycomyces</taxon>
    </lineage>
</organism>
<comment type="caution">
    <text evidence="2">The sequence shown here is derived from an EMBL/GenBank/DDBJ whole genome shotgun (WGS) entry which is preliminary data.</text>
</comment>
<keyword evidence="1" id="KW-0812">Transmembrane</keyword>
<evidence type="ECO:0000313" key="2">
    <source>
        <dbReference type="EMBL" id="MFC3496042.1"/>
    </source>
</evidence>
<reference evidence="3" key="1">
    <citation type="journal article" date="2019" name="Int. J. Syst. Evol. Microbiol.">
        <title>The Global Catalogue of Microorganisms (GCM) 10K type strain sequencing project: providing services to taxonomists for standard genome sequencing and annotation.</title>
        <authorList>
            <consortium name="The Broad Institute Genomics Platform"/>
            <consortium name="The Broad Institute Genome Sequencing Center for Infectious Disease"/>
            <person name="Wu L."/>
            <person name="Ma J."/>
        </authorList>
    </citation>
    <scope>NUCLEOTIDE SEQUENCE [LARGE SCALE GENOMIC DNA]</scope>
    <source>
        <strain evidence="3">CGMCC 4.7396</strain>
    </source>
</reference>
<evidence type="ECO:0000313" key="3">
    <source>
        <dbReference type="Proteomes" id="UP001595712"/>
    </source>
</evidence>
<name>A0ABV7Q891_9ACTN</name>
<keyword evidence="1" id="KW-0472">Membrane</keyword>
<protein>
    <submittedName>
        <fullName evidence="2">Uncharacterized protein</fullName>
    </submittedName>
</protein>
<keyword evidence="1" id="KW-1133">Transmembrane helix</keyword>
<dbReference type="Proteomes" id="UP001595712">
    <property type="component" value="Unassembled WGS sequence"/>
</dbReference>